<dbReference type="EMBL" id="CP000245">
    <property type="protein sequence ID" value="AEG91909.1"/>
    <property type="molecule type" value="Genomic_DNA"/>
</dbReference>
<evidence type="ECO:0000256" key="4">
    <source>
        <dbReference type="PIRNR" id="PIRNR016020"/>
    </source>
</evidence>
<dbReference type="eggNOG" id="COG0676">
    <property type="taxonomic scope" value="Bacteria"/>
</dbReference>
<feature type="active site" evidence="5">
    <location>
        <position position="249"/>
    </location>
</feature>
<evidence type="ECO:0000256" key="5">
    <source>
        <dbReference type="PIRSR" id="PIRSR016020-1"/>
    </source>
</evidence>
<dbReference type="InterPro" id="IPR008183">
    <property type="entry name" value="Aldose_1/G6P_1-epimerase"/>
</dbReference>
<dbReference type="Pfam" id="PF01263">
    <property type="entry name" value="Aldose_epim"/>
    <property type="match status" value="1"/>
</dbReference>
<dbReference type="GO" id="GO:0047938">
    <property type="term" value="F:glucose-6-phosphate 1-epimerase activity"/>
    <property type="evidence" value="ECO:0007669"/>
    <property type="project" value="UniProtKB-UniRule"/>
</dbReference>
<keyword evidence="7" id="KW-1185">Reference proteome</keyword>
<dbReference type="PANTHER" id="PTHR11122:SF13">
    <property type="entry name" value="GLUCOSE-6-PHOSPHATE 1-EPIMERASE"/>
    <property type="match status" value="1"/>
</dbReference>
<dbReference type="STRING" id="365046.Rta_08280"/>
<feature type="active site" evidence="5">
    <location>
        <position position="143"/>
    </location>
</feature>
<dbReference type="AlphaFoldDB" id="F5XYB6"/>
<comment type="catalytic activity">
    <reaction evidence="1">
        <text>alpha-D-glucose 6-phosphate = beta-D-glucose 6-phosphate</text>
        <dbReference type="Rhea" id="RHEA:16249"/>
        <dbReference type="ChEBI" id="CHEBI:58225"/>
        <dbReference type="ChEBI" id="CHEBI:58247"/>
        <dbReference type="EC" id="5.1.3.15"/>
    </reaction>
</comment>
<comment type="similarity">
    <text evidence="2 4">Belongs to the glucose-6-phosphate 1-epimerase family.</text>
</comment>
<dbReference type="SUPFAM" id="SSF74650">
    <property type="entry name" value="Galactose mutarotase-like"/>
    <property type="match status" value="1"/>
</dbReference>
<dbReference type="HOGENOM" id="CLU_048345_2_0_4"/>
<accession>F5XYB6</accession>
<dbReference type="CDD" id="cd09020">
    <property type="entry name" value="D-hex-6-P-epi_like"/>
    <property type="match status" value="1"/>
</dbReference>
<dbReference type="InterPro" id="IPR025532">
    <property type="entry name" value="G6P_1-epimerase"/>
</dbReference>
<reference evidence="7" key="1">
    <citation type="submission" date="2006-01" db="EMBL/GenBank/DDBJ databases">
        <title>Genome of the cyst-dividing bacterium Ramlibacter tataouinensis.</title>
        <authorList>
            <person name="Barakat M."/>
            <person name="Ortet P."/>
            <person name="De Luca G."/>
            <person name="Jourlin-Castelli C."/>
            <person name="Ansaldi M."/>
            <person name="Py B."/>
            <person name="Fichant G."/>
            <person name="Coutinho P."/>
            <person name="Voulhoux R."/>
            <person name="Bastien O."/>
            <person name="Roy S."/>
            <person name="Marechal E."/>
            <person name="Henrissat B."/>
            <person name="Quentin Y."/>
            <person name="Noirot P."/>
            <person name="Filloux A."/>
            <person name="Mejean V."/>
            <person name="DuBow M."/>
            <person name="Barras F."/>
            <person name="Heulin T."/>
        </authorList>
    </citation>
    <scope>NUCLEOTIDE SEQUENCE [LARGE SCALE GENOMIC DNA]</scope>
    <source>
        <strain evidence="7">ATCC BAA-407 / DSM 14655 / LMG 21543 / TTB310</strain>
    </source>
</reference>
<evidence type="ECO:0000313" key="6">
    <source>
        <dbReference type="EMBL" id="AEG91909.1"/>
    </source>
</evidence>
<name>F5XYB6_RAMTT</name>
<dbReference type="GO" id="GO:0005975">
    <property type="term" value="P:carbohydrate metabolic process"/>
    <property type="evidence" value="ECO:0007669"/>
    <property type="project" value="InterPro"/>
</dbReference>
<dbReference type="KEGG" id="rta:Rta_08280"/>
<keyword evidence="3 4" id="KW-0413">Isomerase</keyword>
<dbReference type="EC" id="5.1.3.15" evidence="4"/>
<evidence type="ECO:0000256" key="2">
    <source>
        <dbReference type="ARBA" id="ARBA00005866"/>
    </source>
</evidence>
<protein>
    <recommendedName>
        <fullName evidence="4">Putative glucose-6-phosphate 1-epimerase</fullName>
        <ecNumber evidence="4">5.1.3.15</ecNumber>
    </recommendedName>
</protein>
<organism evidence="6 7">
    <name type="scientific">Ramlibacter tataouinensis (strain ATCC BAA-407 / DSM 14655 / LMG 21543 / TTB310)</name>
    <dbReference type="NCBI Taxonomy" id="365046"/>
    <lineage>
        <taxon>Bacteria</taxon>
        <taxon>Pseudomonadati</taxon>
        <taxon>Pseudomonadota</taxon>
        <taxon>Betaproteobacteria</taxon>
        <taxon>Burkholderiales</taxon>
        <taxon>Comamonadaceae</taxon>
        <taxon>Ramlibacter</taxon>
    </lineage>
</organism>
<dbReference type="GO" id="GO:0030246">
    <property type="term" value="F:carbohydrate binding"/>
    <property type="evidence" value="ECO:0007669"/>
    <property type="project" value="UniProtKB-UniRule"/>
</dbReference>
<dbReference type="GO" id="GO:0005737">
    <property type="term" value="C:cytoplasm"/>
    <property type="evidence" value="ECO:0007669"/>
    <property type="project" value="TreeGrafter"/>
</dbReference>
<gene>
    <name evidence="6" type="ordered locus">Rta_08280</name>
</gene>
<dbReference type="InterPro" id="IPR014718">
    <property type="entry name" value="GH-type_carb-bd"/>
</dbReference>
<evidence type="ECO:0000256" key="1">
    <source>
        <dbReference type="ARBA" id="ARBA00001096"/>
    </source>
</evidence>
<dbReference type="PIRSF" id="PIRSF016020">
    <property type="entry name" value="PHexose_mutarotase"/>
    <property type="match status" value="1"/>
</dbReference>
<dbReference type="Proteomes" id="UP000008385">
    <property type="component" value="Chromosome"/>
</dbReference>
<reference evidence="6 7" key="2">
    <citation type="journal article" date="2011" name="PLoS ONE">
        <title>The Cyst-Dividing Bacterium Ramlibacter tataouinensis TTB310 Genome Reveals a Well-Stocked Toolbox for Adaptation to a Desert Environment.</title>
        <authorList>
            <person name="De Luca G."/>
            <person name="Barakat M."/>
            <person name="Ortet P."/>
            <person name="Fochesato S."/>
            <person name="Jourlin-Castelli C."/>
            <person name="Ansaldi M."/>
            <person name="Py B."/>
            <person name="Fichant G."/>
            <person name="Coutinho P.M."/>
            <person name="Voulhoux R."/>
            <person name="Bastien O."/>
            <person name="Marechal E."/>
            <person name="Henrissat B."/>
            <person name="Quentin Y."/>
            <person name="Noirot P."/>
            <person name="Filloux A."/>
            <person name="Mejean V."/>
            <person name="Dubow M.S."/>
            <person name="Barras F."/>
            <person name="Barbe V."/>
            <person name="Weissenbach J."/>
            <person name="Mihalcescu I."/>
            <person name="Vermeglio A."/>
            <person name="Achouak W."/>
            <person name="Heulin T."/>
        </authorList>
    </citation>
    <scope>NUCLEOTIDE SEQUENCE [LARGE SCALE GENOMIC DNA]</scope>
    <source>
        <strain evidence="7">ATCC BAA-407 / DSM 14655 / LMG 21543 / TTB310</strain>
    </source>
</reference>
<dbReference type="InterPro" id="IPR011013">
    <property type="entry name" value="Gal_mutarotase_sf_dom"/>
</dbReference>
<proteinExistence type="inferred from homology"/>
<sequence>MALPTGDRCVAALQGAQVLSWTPAGSPGERLYLSPGAASDGATAIRGGVPLCFPQFNQRVLGGRPLPKHGFARNRRWTPLGVVAEGEDRIAEFGLANDEETHALWPASFEARVAVRLSPGRLAIGFRVRNTGWACWPFALALHTYLRVDDVTRASLHGLEGAAYWDAVADLDRPQARRFQSGALAVEGETDRVYAGGARVLRLSEPGRTLTVSQSTTLPDTVVWNPGAALCARLADMPADGWRHMLCVEAACIEEPVVLGPGQEWQGWQSFEVVAG</sequence>
<dbReference type="Gene3D" id="2.70.98.10">
    <property type="match status" value="1"/>
</dbReference>
<evidence type="ECO:0000256" key="3">
    <source>
        <dbReference type="ARBA" id="ARBA00023235"/>
    </source>
</evidence>
<dbReference type="PANTHER" id="PTHR11122">
    <property type="entry name" value="APOSPORY-ASSOCIATED PROTEIN C-RELATED"/>
    <property type="match status" value="1"/>
</dbReference>
<evidence type="ECO:0000313" key="7">
    <source>
        <dbReference type="Proteomes" id="UP000008385"/>
    </source>
</evidence>